<dbReference type="SUPFAM" id="SSF52200">
    <property type="entry name" value="Toll/Interleukin receptor TIR domain"/>
    <property type="match status" value="1"/>
</dbReference>
<evidence type="ECO:0000259" key="1">
    <source>
        <dbReference type="PROSITE" id="PS50104"/>
    </source>
</evidence>
<dbReference type="AlphaFoldDB" id="A0A367FJ90"/>
<dbReference type="InterPro" id="IPR035897">
    <property type="entry name" value="Toll_tir_struct_dom_sf"/>
</dbReference>
<dbReference type="InterPro" id="IPR000157">
    <property type="entry name" value="TIR_dom"/>
</dbReference>
<feature type="domain" description="TIR" evidence="1">
    <location>
        <begin position="14"/>
        <end position="178"/>
    </location>
</feature>
<dbReference type="OrthoDB" id="5182002at2"/>
<protein>
    <submittedName>
        <fullName evidence="2">Toll/interleukin-1 receptor domain-containing protein</fullName>
    </submittedName>
</protein>
<dbReference type="Gene3D" id="3.40.50.10140">
    <property type="entry name" value="Toll/interleukin-1 receptor homology (TIR) domain"/>
    <property type="match status" value="1"/>
</dbReference>
<organism evidence="2 3">
    <name type="scientific">Sphaerisporangium album</name>
    <dbReference type="NCBI Taxonomy" id="509200"/>
    <lineage>
        <taxon>Bacteria</taxon>
        <taxon>Bacillati</taxon>
        <taxon>Actinomycetota</taxon>
        <taxon>Actinomycetes</taxon>
        <taxon>Streptosporangiales</taxon>
        <taxon>Streptosporangiaceae</taxon>
        <taxon>Sphaerisporangium</taxon>
    </lineage>
</organism>
<keyword evidence="2" id="KW-0675">Receptor</keyword>
<dbReference type="GO" id="GO:0007165">
    <property type="term" value="P:signal transduction"/>
    <property type="evidence" value="ECO:0007669"/>
    <property type="project" value="InterPro"/>
</dbReference>
<dbReference type="EMBL" id="QOIL01000007">
    <property type="protein sequence ID" value="RCG30463.1"/>
    <property type="molecule type" value="Genomic_DNA"/>
</dbReference>
<dbReference type="Pfam" id="PF13676">
    <property type="entry name" value="TIR_2"/>
    <property type="match status" value="1"/>
</dbReference>
<dbReference type="PROSITE" id="PS50104">
    <property type="entry name" value="TIR"/>
    <property type="match status" value="1"/>
</dbReference>
<comment type="caution">
    <text evidence="2">The sequence shown here is derived from an EMBL/GenBank/DDBJ whole genome shotgun (WGS) entry which is preliminary data.</text>
</comment>
<keyword evidence="3" id="KW-1185">Reference proteome</keyword>
<sequence length="456" mass="51251">MLGGCAPLGRSRTGPPLVFISHSSRRRSEDELGDGDSLVEHDHRKRFLAKLLRTLEAKLDDAGFRPWIDRSRIKPGEEFQAKINDALWNCDLAILLVDRDALDSTWMSLEADVLMLLRSQRATQVLPVLIDKVTTTRLAGSRLGTPSGLNRLTVFVPKTGKENAKTAEPIAAEIVEAVGKLWGEVEPREEDSLSARWITNVTRAIKEIPSDQLEWVAKSLGIDMTAWDQARDHARMVATAMLGAETNKVLEALTELEPLFEKEQSKSTTMRHAVPLWVDLDAAATVAEVMGRQVDQRVVGVATPAYRLGDHVVRRATCSQPRYRVNRLLDIAGENAYDELLKRYDTTLRDQLHLSAGWTPEEIGKRLARYRLTYFALMRAENLSPGIMTRLLGELRGRFPGVVFVVLAGKDNRVWEKMRERPLYGDRGADWEPEAKRYVSLVSELIGEHIPVDSDD</sequence>
<dbReference type="Proteomes" id="UP000253094">
    <property type="component" value="Unassembled WGS sequence"/>
</dbReference>
<evidence type="ECO:0000313" key="2">
    <source>
        <dbReference type="EMBL" id="RCG30463.1"/>
    </source>
</evidence>
<evidence type="ECO:0000313" key="3">
    <source>
        <dbReference type="Proteomes" id="UP000253094"/>
    </source>
</evidence>
<reference evidence="2 3" key="1">
    <citation type="submission" date="2018-06" db="EMBL/GenBank/DDBJ databases">
        <title>Sphaerisporangium craniellae sp. nov., isolated from a marine sponge in the South China Sea.</title>
        <authorList>
            <person name="Li L."/>
        </authorList>
    </citation>
    <scope>NUCLEOTIDE SEQUENCE [LARGE SCALE GENOMIC DNA]</scope>
    <source>
        <strain evidence="2 3">CCTCC AA 208026</strain>
    </source>
</reference>
<proteinExistence type="predicted"/>
<name>A0A367FJ90_9ACTN</name>
<gene>
    <name evidence="2" type="ORF">DQ384_14160</name>
</gene>
<accession>A0A367FJ90</accession>